<keyword evidence="12" id="KW-0328">Glycosyltransferase</keyword>
<dbReference type="Proteomes" id="UP001378960">
    <property type="component" value="Unassembled WGS sequence"/>
</dbReference>
<comment type="subunit">
    <text evidence="4 11">Heterodimer with ALG13 to form a functional enzyme.</text>
</comment>
<name>A0AAV5QWH0_PICKL</name>
<evidence type="ECO:0000256" key="2">
    <source>
        <dbReference type="ARBA" id="ARBA00004590"/>
    </source>
</evidence>
<dbReference type="AlphaFoldDB" id="A0AAV5QWH0"/>
<keyword evidence="13" id="KW-1185">Reference proteome</keyword>
<evidence type="ECO:0000256" key="10">
    <source>
        <dbReference type="ARBA" id="ARBA00032062"/>
    </source>
</evidence>
<dbReference type="PANTHER" id="PTHR12154:SF4">
    <property type="entry name" value="UDP-N-ACETYLGLUCOSAMINE TRANSFERASE SUBUNIT ALG14 HOMOLOG"/>
    <property type="match status" value="1"/>
</dbReference>
<dbReference type="Pfam" id="PF08660">
    <property type="entry name" value="Alg14"/>
    <property type="match status" value="1"/>
</dbReference>
<dbReference type="EMBL" id="BTGB01000001">
    <property type="protein sequence ID" value="GMM43465.1"/>
    <property type="molecule type" value="Genomic_DNA"/>
</dbReference>
<dbReference type="GO" id="GO:0043541">
    <property type="term" value="C:UDP-N-acetylglucosamine transferase complex"/>
    <property type="evidence" value="ECO:0007669"/>
    <property type="project" value="TreeGrafter"/>
</dbReference>
<keyword evidence="12" id="KW-0808">Transferase</keyword>
<dbReference type="GO" id="GO:0006488">
    <property type="term" value="P:dolichol-linked oligosaccharide biosynthetic process"/>
    <property type="evidence" value="ECO:0007669"/>
    <property type="project" value="InterPro"/>
</dbReference>
<evidence type="ECO:0000256" key="11">
    <source>
        <dbReference type="RuleBase" id="RU362127"/>
    </source>
</evidence>
<keyword evidence="6 11" id="KW-0812">Transmembrane</keyword>
<sequence>MNENTFTVIISTFLILLLCVLVRLIIVLPACNVKQFNKEPFTTNNNIKNTKLTILLGSGGHTGEMIRILEQWGDKLNNFNRQYVISSGDSTSIHKLQKLEETTDNKDYQIDIIHRANNIGSNKLSSLINTLISFKSTFNHIIYQKWRGLPKVFLTNGPGTAIPIAYLLFICKFLGVCDTKIIYIESLARVNDLSLTGFLILPISDRIIVQWEPLSKKYKRCEYHGILI</sequence>
<evidence type="ECO:0000256" key="3">
    <source>
        <dbReference type="ARBA" id="ARBA00009731"/>
    </source>
</evidence>
<comment type="similarity">
    <text evidence="3 11">Belongs to the ALG14 family.</text>
</comment>
<comment type="caution">
    <text evidence="12">The sequence shown here is derived from an EMBL/GenBank/DDBJ whole genome shotgun (WGS) entry which is preliminary data.</text>
</comment>
<dbReference type="PANTHER" id="PTHR12154">
    <property type="entry name" value="GLYCOSYL TRANSFERASE-RELATED"/>
    <property type="match status" value="1"/>
</dbReference>
<dbReference type="GO" id="GO:0031965">
    <property type="term" value="C:nuclear membrane"/>
    <property type="evidence" value="ECO:0007669"/>
    <property type="project" value="UniProtKB-SubCell"/>
</dbReference>
<evidence type="ECO:0000256" key="7">
    <source>
        <dbReference type="ARBA" id="ARBA00022824"/>
    </source>
</evidence>
<organism evidence="12 13">
    <name type="scientific">Pichia kluyveri</name>
    <name type="common">Yeast</name>
    <dbReference type="NCBI Taxonomy" id="36015"/>
    <lineage>
        <taxon>Eukaryota</taxon>
        <taxon>Fungi</taxon>
        <taxon>Dikarya</taxon>
        <taxon>Ascomycota</taxon>
        <taxon>Saccharomycotina</taxon>
        <taxon>Pichiomycetes</taxon>
        <taxon>Pichiales</taxon>
        <taxon>Pichiaceae</taxon>
        <taxon>Pichia</taxon>
    </lineage>
</organism>
<evidence type="ECO:0000256" key="9">
    <source>
        <dbReference type="ARBA" id="ARBA00023136"/>
    </source>
</evidence>
<proteinExistence type="inferred from homology"/>
<protein>
    <recommendedName>
        <fullName evidence="5 11">UDP-N-acetylglucosamine transferase subunit ALG14</fullName>
    </recommendedName>
    <alternativeName>
        <fullName evidence="10 11">Asparagine-linked glycosylation protein 14</fullName>
    </alternativeName>
</protein>
<feature type="transmembrane region" description="Helical" evidence="11">
    <location>
        <begin position="6"/>
        <end position="28"/>
    </location>
</feature>
<keyword evidence="9 11" id="KW-0472">Membrane</keyword>
<dbReference type="GO" id="GO:0004577">
    <property type="term" value="F:N-acetylglucosaminyldiphosphodolichol N-acetylglucosaminyltransferase activity"/>
    <property type="evidence" value="ECO:0007669"/>
    <property type="project" value="TreeGrafter"/>
</dbReference>
<keyword evidence="7 11" id="KW-0256">Endoplasmic reticulum</keyword>
<evidence type="ECO:0000256" key="5">
    <source>
        <dbReference type="ARBA" id="ARBA00017467"/>
    </source>
</evidence>
<comment type="function">
    <text evidence="11">Involved in protein N-glycosylation. Essential for the second step of the dolichol-linked oligosaccharide pathway. Anchors the catalytic subunit ALG13 to the ER.</text>
</comment>
<evidence type="ECO:0000256" key="1">
    <source>
        <dbReference type="ARBA" id="ARBA00004389"/>
    </source>
</evidence>
<evidence type="ECO:0000256" key="6">
    <source>
        <dbReference type="ARBA" id="ARBA00022692"/>
    </source>
</evidence>
<evidence type="ECO:0000313" key="13">
    <source>
        <dbReference type="Proteomes" id="UP001378960"/>
    </source>
</evidence>
<keyword evidence="8 11" id="KW-1133">Transmembrane helix</keyword>
<reference evidence="12 13" key="1">
    <citation type="journal article" date="2023" name="Elife">
        <title>Identification of key yeast species and microbe-microbe interactions impacting larval growth of Drosophila in the wild.</title>
        <authorList>
            <person name="Mure A."/>
            <person name="Sugiura Y."/>
            <person name="Maeda R."/>
            <person name="Honda K."/>
            <person name="Sakurai N."/>
            <person name="Takahashi Y."/>
            <person name="Watada M."/>
            <person name="Katoh T."/>
            <person name="Gotoh A."/>
            <person name="Gotoh Y."/>
            <person name="Taniguchi I."/>
            <person name="Nakamura K."/>
            <person name="Hayashi T."/>
            <person name="Katayama T."/>
            <person name="Uemura T."/>
            <person name="Hattori Y."/>
        </authorList>
    </citation>
    <scope>NUCLEOTIDE SEQUENCE [LARGE SCALE GENOMIC DNA]</scope>
    <source>
        <strain evidence="12 13">PK-24</strain>
    </source>
</reference>
<evidence type="ECO:0000256" key="8">
    <source>
        <dbReference type="ARBA" id="ARBA00022989"/>
    </source>
</evidence>
<dbReference type="Gene3D" id="3.40.50.2000">
    <property type="entry name" value="Glycogen Phosphorylase B"/>
    <property type="match status" value="1"/>
</dbReference>
<comment type="subcellular location">
    <subcellularLocation>
        <location evidence="1 11">Endoplasmic reticulum membrane</location>
        <topology evidence="1 11">Single-pass membrane protein</topology>
    </subcellularLocation>
    <subcellularLocation>
        <location evidence="2">Nucleus membrane</location>
        <topology evidence="2">Single-pass membrane protein</topology>
    </subcellularLocation>
</comment>
<dbReference type="InterPro" id="IPR013969">
    <property type="entry name" value="Oligosacch_biosynth_Alg14"/>
</dbReference>
<accession>A0AAV5QWH0</accession>
<gene>
    <name evidence="11" type="primary">ALG14</name>
    <name evidence="12" type="ORF">DAPK24_000400</name>
</gene>
<evidence type="ECO:0000313" key="12">
    <source>
        <dbReference type="EMBL" id="GMM43465.1"/>
    </source>
</evidence>
<evidence type="ECO:0000256" key="4">
    <source>
        <dbReference type="ARBA" id="ARBA00011335"/>
    </source>
</evidence>